<dbReference type="CDD" id="cd02869">
    <property type="entry name" value="PseudoU_synth_RluA_like"/>
    <property type="match status" value="1"/>
</dbReference>
<dbReference type="InterPro" id="IPR001680">
    <property type="entry name" value="WD40_rpt"/>
</dbReference>
<dbReference type="Pfam" id="PF00849">
    <property type="entry name" value="PseudoU_synth_2"/>
    <property type="match status" value="1"/>
</dbReference>
<evidence type="ECO:0000313" key="10">
    <source>
        <dbReference type="EMBL" id="OAO17291.1"/>
    </source>
</evidence>
<dbReference type="PROSITE" id="PS50294">
    <property type="entry name" value="WD_REPEATS_REGION"/>
    <property type="match status" value="2"/>
</dbReference>
<dbReference type="PROSITE" id="PS00678">
    <property type="entry name" value="WD_REPEATS_1"/>
    <property type="match status" value="1"/>
</dbReference>
<sequence length="634" mass="72333">MLWRPPSPLQPYMHSLCRCISYEIGARYVGTRVDKFIRDKYPRIPYSLIQRELREKKVYVEERSGTEVKKVRFRPGDHFSKPCTIHLPDCFSKIEEDRSVKPISPSSPPVLDLSKRILYSDDHLLVLNKPAGVCCQPSPDTQFCLYSLLQSLFPSSLFYPVHRLDRDTTGVLLIAKDRETARTIGMELVQRNVAKTYIAAGFDRAFSKKRLPDAGIIRSRLARTEDYTGQLYRATDVSVTPLQSQSFPPKVKSTGDVAITGYSVLARKSPVVLLQCRLYTGKTHQIRVHLKDALGIEILNDGKYGNRRLSRSVEMPIDRKALYLHCWKMKLRVNGVERTNNLKKIPSGHREFISDTAFDYYGKRMVSASADGYLRVWNLTNDEWKLQCEIKAHTSLISRVDWAHPLFGQVFAACLHNDSVAIYQETIGDDKKKTWIKRCTISTPSPSPLDISFCPSCFGLCLAICCKDESVYIYKPVDTFQIWNWQCDSSFQVNKPVNCLSWCKARNHPMSLVVGTDTDVQIWELSESHVWEQRNILQDGNSVVRSVAWSSNIGKDYETIAASYSDGCIRIFQISPAGYSLTGCLRDHGRDVWRIEWNLTGTILASSGDDDCVRMWKQTFDGSWCCISEIHPDK</sequence>
<comment type="similarity">
    <text evidence="2">Belongs to the WD repeat SEC13 family.</text>
</comment>
<proteinExistence type="inferred from homology"/>
<dbReference type="PROSITE" id="PS50082">
    <property type="entry name" value="WD_REPEATS_2"/>
    <property type="match status" value="2"/>
</dbReference>
<dbReference type="SMART" id="SM00320">
    <property type="entry name" value="WD40"/>
    <property type="match status" value="6"/>
</dbReference>
<dbReference type="PANTHER" id="PTHR11024:SF3">
    <property type="entry name" value="NUCLEOPORIN SEH1"/>
    <property type="match status" value="1"/>
</dbReference>
<dbReference type="GO" id="GO:0003723">
    <property type="term" value="F:RNA binding"/>
    <property type="evidence" value="ECO:0007669"/>
    <property type="project" value="InterPro"/>
</dbReference>
<feature type="repeat" description="WD" evidence="8">
    <location>
        <begin position="585"/>
        <end position="617"/>
    </location>
</feature>
<dbReference type="AlphaFoldDB" id="A0A196SLY3"/>
<name>A0A196SLY3_BLAHN</name>
<dbReference type="SUPFAM" id="SSF55120">
    <property type="entry name" value="Pseudouridine synthase"/>
    <property type="match status" value="1"/>
</dbReference>
<comment type="subcellular location">
    <subcellularLocation>
        <location evidence="1">Nucleus envelope</location>
    </subcellularLocation>
</comment>
<dbReference type="PANTHER" id="PTHR11024">
    <property type="entry name" value="NUCLEAR PORE COMPLEX PROTEIN SEC13 / SEH1 FAMILY MEMBER"/>
    <property type="match status" value="1"/>
</dbReference>
<evidence type="ECO:0000256" key="8">
    <source>
        <dbReference type="PROSITE-ProRule" id="PRU00221"/>
    </source>
</evidence>
<keyword evidence="7" id="KW-0539">Nucleus</keyword>
<feature type="domain" description="Pseudouridine synthase RsuA/RluA-like" evidence="9">
    <location>
        <begin position="123"/>
        <end position="291"/>
    </location>
</feature>
<evidence type="ECO:0000256" key="7">
    <source>
        <dbReference type="ARBA" id="ARBA00023242"/>
    </source>
</evidence>
<dbReference type="InterPro" id="IPR006145">
    <property type="entry name" value="PsdUridine_synth_RsuA/RluA"/>
</dbReference>
<feature type="repeat" description="WD" evidence="8">
    <location>
        <begin position="346"/>
        <end position="383"/>
    </location>
</feature>
<protein>
    <submittedName>
        <fullName evidence="10">Nucleoporin-like protein</fullName>
    </submittedName>
</protein>
<dbReference type="InterPro" id="IPR020103">
    <property type="entry name" value="PsdUridine_synth_cat_dom_sf"/>
</dbReference>
<evidence type="ECO:0000256" key="3">
    <source>
        <dbReference type="ARBA" id="ARBA00022448"/>
    </source>
</evidence>
<dbReference type="Pfam" id="PF00400">
    <property type="entry name" value="WD40"/>
    <property type="match status" value="2"/>
</dbReference>
<dbReference type="InterPro" id="IPR037363">
    <property type="entry name" value="Sec13/Seh1_fam"/>
</dbReference>
<accession>A0A196SLY3</accession>
<organism evidence="10 11">
    <name type="scientific">Blastocystis sp. subtype 1 (strain ATCC 50177 / NandII)</name>
    <dbReference type="NCBI Taxonomy" id="478820"/>
    <lineage>
        <taxon>Eukaryota</taxon>
        <taxon>Sar</taxon>
        <taxon>Stramenopiles</taxon>
        <taxon>Bigyra</taxon>
        <taxon>Opalozoa</taxon>
        <taxon>Opalinata</taxon>
        <taxon>Blastocystidae</taxon>
        <taxon>Blastocystis</taxon>
    </lineage>
</organism>
<dbReference type="InterPro" id="IPR006224">
    <property type="entry name" value="PsdUridine_synth_RluA-like_CS"/>
</dbReference>
<dbReference type="Proteomes" id="UP000078348">
    <property type="component" value="Unassembled WGS sequence"/>
</dbReference>
<keyword evidence="6" id="KW-0653">Protein transport</keyword>
<evidence type="ECO:0000256" key="2">
    <source>
        <dbReference type="ARBA" id="ARBA00010102"/>
    </source>
</evidence>
<dbReference type="InterPro" id="IPR019775">
    <property type="entry name" value="WD40_repeat_CS"/>
</dbReference>
<dbReference type="GO" id="GO:0034198">
    <property type="term" value="P:cellular response to amino acid starvation"/>
    <property type="evidence" value="ECO:0007669"/>
    <property type="project" value="TreeGrafter"/>
</dbReference>
<dbReference type="STRING" id="478820.A0A196SLY3"/>
<dbReference type="InterPro" id="IPR015943">
    <property type="entry name" value="WD40/YVTN_repeat-like_dom_sf"/>
</dbReference>
<reference evidence="10 11" key="1">
    <citation type="submission" date="2016-05" db="EMBL/GenBank/DDBJ databases">
        <title>Nuclear genome of Blastocystis sp. subtype 1 NandII.</title>
        <authorList>
            <person name="Gentekaki E."/>
            <person name="Curtis B."/>
            <person name="Stairs C."/>
            <person name="Eme L."/>
            <person name="Herman E."/>
            <person name="Klimes V."/>
            <person name="Arias M.C."/>
            <person name="Elias M."/>
            <person name="Hilliou F."/>
            <person name="Klute M."/>
            <person name="Malik S.-B."/>
            <person name="Pightling A."/>
            <person name="Rachubinski R."/>
            <person name="Salas D."/>
            <person name="Schlacht A."/>
            <person name="Suga H."/>
            <person name="Archibald J."/>
            <person name="Ball S.G."/>
            <person name="Clark G."/>
            <person name="Dacks J."/>
            <person name="Van Der Giezen M."/>
            <person name="Tsaousis A."/>
            <person name="Roger A."/>
        </authorList>
    </citation>
    <scope>NUCLEOTIDE SEQUENCE [LARGE SCALE GENOMIC DNA]</scope>
    <source>
        <strain evidence="11">ATCC 50177 / NandII</strain>
    </source>
</reference>
<dbReference type="GO" id="GO:0001522">
    <property type="term" value="P:pseudouridine synthesis"/>
    <property type="evidence" value="ECO:0007669"/>
    <property type="project" value="InterPro"/>
</dbReference>
<evidence type="ECO:0000313" key="11">
    <source>
        <dbReference type="Proteomes" id="UP000078348"/>
    </source>
</evidence>
<dbReference type="OrthoDB" id="364224at2759"/>
<dbReference type="SUPFAM" id="SSF50978">
    <property type="entry name" value="WD40 repeat-like"/>
    <property type="match status" value="1"/>
</dbReference>
<dbReference type="EMBL" id="LXWW01000037">
    <property type="protein sequence ID" value="OAO17291.1"/>
    <property type="molecule type" value="Genomic_DNA"/>
</dbReference>
<gene>
    <name evidence="10" type="ORF">AV274_1002</name>
</gene>
<dbReference type="GO" id="GO:1904263">
    <property type="term" value="P:positive regulation of TORC1 signaling"/>
    <property type="evidence" value="ECO:0007669"/>
    <property type="project" value="TreeGrafter"/>
</dbReference>
<evidence type="ECO:0000256" key="1">
    <source>
        <dbReference type="ARBA" id="ARBA00004259"/>
    </source>
</evidence>
<keyword evidence="11" id="KW-1185">Reference proteome</keyword>
<evidence type="ECO:0000256" key="6">
    <source>
        <dbReference type="ARBA" id="ARBA00022927"/>
    </source>
</evidence>
<dbReference type="PROSITE" id="PS01129">
    <property type="entry name" value="PSI_RLU"/>
    <property type="match status" value="1"/>
</dbReference>
<evidence type="ECO:0000259" key="9">
    <source>
        <dbReference type="Pfam" id="PF00849"/>
    </source>
</evidence>
<dbReference type="GO" id="GO:0015031">
    <property type="term" value="P:protein transport"/>
    <property type="evidence" value="ECO:0007669"/>
    <property type="project" value="UniProtKB-KW"/>
</dbReference>
<evidence type="ECO:0000256" key="5">
    <source>
        <dbReference type="ARBA" id="ARBA00022737"/>
    </source>
</evidence>
<dbReference type="InterPro" id="IPR036322">
    <property type="entry name" value="WD40_repeat_dom_sf"/>
</dbReference>
<keyword evidence="5" id="KW-0677">Repeat</keyword>
<dbReference type="GO" id="GO:0035859">
    <property type="term" value="C:Seh1-associated complex"/>
    <property type="evidence" value="ECO:0007669"/>
    <property type="project" value="TreeGrafter"/>
</dbReference>
<evidence type="ECO:0000256" key="4">
    <source>
        <dbReference type="ARBA" id="ARBA00022574"/>
    </source>
</evidence>
<comment type="caution">
    <text evidence="10">The sequence shown here is derived from an EMBL/GenBank/DDBJ whole genome shotgun (WGS) entry which is preliminary data.</text>
</comment>
<dbReference type="Gene3D" id="2.130.10.10">
    <property type="entry name" value="YVTN repeat-like/Quinoprotein amine dehydrogenase"/>
    <property type="match status" value="1"/>
</dbReference>
<dbReference type="GO" id="GO:0005198">
    <property type="term" value="F:structural molecule activity"/>
    <property type="evidence" value="ECO:0007669"/>
    <property type="project" value="InterPro"/>
</dbReference>
<keyword evidence="4 8" id="KW-0853">WD repeat</keyword>
<dbReference type="GO" id="GO:0031080">
    <property type="term" value="C:nuclear pore outer ring"/>
    <property type="evidence" value="ECO:0007669"/>
    <property type="project" value="TreeGrafter"/>
</dbReference>
<keyword evidence="3" id="KW-0813">Transport</keyword>
<dbReference type="GO" id="GO:0009982">
    <property type="term" value="F:pseudouridine synthase activity"/>
    <property type="evidence" value="ECO:0007669"/>
    <property type="project" value="InterPro"/>
</dbReference>
<dbReference type="Gene3D" id="3.30.2350.10">
    <property type="entry name" value="Pseudouridine synthase"/>
    <property type="match status" value="1"/>
</dbReference>